<dbReference type="Proteomes" id="UP000310760">
    <property type="component" value="Unassembled WGS sequence"/>
</dbReference>
<protein>
    <submittedName>
        <fullName evidence="1">Uncharacterized protein</fullName>
    </submittedName>
</protein>
<evidence type="ECO:0000313" key="2">
    <source>
        <dbReference type="Proteomes" id="UP000310760"/>
    </source>
</evidence>
<dbReference type="EMBL" id="SRYJ01000005">
    <property type="protein sequence ID" value="TGY72546.1"/>
    <property type="molecule type" value="Genomic_DNA"/>
</dbReference>
<dbReference type="InterPro" id="IPR010982">
    <property type="entry name" value="Lambda_DNA-bd_dom_sf"/>
</dbReference>
<dbReference type="AlphaFoldDB" id="A0A4S2FTJ0"/>
<dbReference type="SUPFAM" id="SSF47413">
    <property type="entry name" value="lambda repressor-like DNA-binding domains"/>
    <property type="match status" value="1"/>
</dbReference>
<dbReference type="RefSeq" id="WP_016271530.1">
    <property type="nucleotide sequence ID" value="NZ_CAOOJZ010000020.1"/>
</dbReference>
<reference evidence="1 2" key="1">
    <citation type="submission" date="2019-04" db="EMBL/GenBank/DDBJ databases">
        <title>Microbes associate with the intestines of laboratory mice.</title>
        <authorList>
            <person name="Navarre W."/>
            <person name="Wong E."/>
            <person name="Huang K."/>
            <person name="Tropini C."/>
            <person name="Ng K."/>
            <person name="Yu B."/>
        </authorList>
    </citation>
    <scope>NUCLEOTIDE SEQUENCE [LARGE SCALE GENOMIC DNA]</scope>
    <source>
        <strain evidence="1 2">NM22_B1</strain>
    </source>
</reference>
<sequence length="155" mass="18394">MKNLELLPLSDESKKRLAEFAKQYRRMAHIVVEIVSYSDNRLIVRIEQKDMVNNILLSKKELMERAREMFKGEIPDDWKLTVSAVNFDRKDIDNLTIESIKSKMERLGLRSKHLSNYTGIDKCTLSSLFAGDKELTKWHKVAFYYFFKFYEVARF</sequence>
<name>A0A4S2FTJ0_9BACT</name>
<accession>A0A4S2FTJ0</accession>
<proteinExistence type="predicted"/>
<comment type="caution">
    <text evidence="1">The sequence shown here is derived from an EMBL/GenBank/DDBJ whole genome shotgun (WGS) entry which is preliminary data.</text>
</comment>
<gene>
    <name evidence="1" type="ORF">E5339_03370</name>
</gene>
<dbReference type="GO" id="GO:0003677">
    <property type="term" value="F:DNA binding"/>
    <property type="evidence" value="ECO:0007669"/>
    <property type="project" value="InterPro"/>
</dbReference>
<evidence type="ECO:0000313" key="1">
    <source>
        <dbReference type="EMBL" id="TGY72546.1"/>
    </source>
</evidence>
<organism evidence="1 2">
    <name type="scientific">Phocaeicola sartorii</name>
    <dbReference type="NCBI Taxonomy" id="671267"/>
    <lineage>
        <taxon>Bacteria</taxon>
        <taxon>Pseudomonadati</taxon>
        <taxon>Bacteroidota</taxon>
        <taxon>Bacteroidia</taxon>
        <taxon>Bacteroidales</taxon>
        <taxon>Bacteroidaceae</taxon>
        <taxon>Phocaeicola</taxon>
    </lineage>
</organism>